<accession>A0A812MRJ8</accession>
<sequence length="249" mass="27474">MQRDSFLSPEAPPADAGPNDTGSNSGDVKVVVRLAMVAWLVACLVVRVVLDADAAVAALVVAAWVVVALSAMNPMAALLQQQQLAMMMSPMAGMMHMNPMASMMHMNPLAMGMMPTAAGQMVAPVDPNALVAQQEEPLEEEEEEDPYPPGPSPNINHPHYRPPDMEVVPGLTDRRFVGVMYLWFEDKGFGFIECPDITKKFGQDAFLHRTQRKNFKRGQYVSFSVYLNYRGKPQATELRKAEKPTPENK</sequence>
<feature type="region of interest" description="Disordered" evidence="1">
    <location>
        <begin position="134"/>
        <end position="161"/>
    </location>
</feature>
<dbReference type="SUPFAM" id="SSF50249">
    <property type="entry name" value="Nucleic acid-binding proteins"/>
    <property type="match status" value="1"/>
</dbReference>
<evidence type="ECO:0000256" key="1">
    <source>
        <dbReference type="SAM" id="MobiDB-lite"/>
    </source>
</evidence>
<dbReference type="Gene3D" id="2.40.50.140">
    <property type="entry name" value="Nucleic acid-binding proteins"/>
    <property type="match status" value="1"/>
</dbReference>
<dbReference type="OrthoDB" id="444711at2759"/>
<dbReference type="AlphaFoldDB" id="A0A812MRJ8"/>
<feature type="domain" description="CSD" evidence="3">
    <location>
        <begin position="175"/>
        <end position="240"/>
    </location>
</feature>
<feature type="transmembrane region" description="Helical" evidence="2">
    <location>
        <begin position="30"/>
        <end position="50"/>
    </location>
</feature>
<keyword evidence="2" id="KW-0472">Membrane</keyword>
<evidence type="ECO:0000256" key="2">
    <source>
        <dbReference type="SAM" id="Phobius"/>
    </source>
</evidence>
<dbReference type="PROSITE" id="PS51857">
    <property type="entry name" value="CSD_2"/>
    <property type="match status" value="1"/>
</dbReference>
<dbReference type="Proteomes" id="UP000649617">
    <property type="component" value="Unassembled WGS sequence"/>
</dbReference>
<evidence type="ECO:0000313" key="5">
    <source>
        <dbReference type="Proteomes" id="UP000649617"/>
    </source>
</evidence>
<evidence type="ECO:0000313" key="4">
    <source>
        <dbReference type="EMBL" id="CAE7271349.1"/>
    </source>
</evidence>
<dbReference type="InterPro" id="IPR012340">
    <property type="entry name" value="NA-bd_OB-fold"/>
</dbReference>
<dbReference type="GO" id="GO:0003676">
    <property type="term" value="F:nucleic acid binding"/>
    <property type="evidence" value="ECO:0007669"/>
    <property type="project" value="InterPro"/>
</dbReference>
<keyword evidence="2" id="KW-0812">Transmembrane</keyword>
<gene>
    <name evidence="4" type="ORF">SPIL2461_LOCUS5970</name>
</gene>
<comment type="caution">
    <text evidence="4">The sequence shown here is derived from an EMBL/GenBank/DDBJ whole genome shotgun (WGS) entry which is preliminary data.</text>
</comment>
<dbReference type="EMBL" id="CAJNIZ010008768">
    <property type="protein sequence ID" value="CAE7271349.1"/>
    <property type="molecule type" value="Genomic_DNA"/>
</dbReference>
<proteinExistence type="predicted"/>
<feature type="transmembrane region" description="Helical" evidence="2">
    <location>
        <begin position="56"/>
        <end position="79"/>
    </location>
</feature>
<organism evidence="4 5">
    <name type="scientific">Symbiodinium pilosum</name>
    <name type="common">Dinoflagellate</name>
    <dbReference type="NCBI Taxonomy" id="2952"/>
    <lineage>
        <taxon>Eukaryota</taxon>
        <taxon>Sar</taxon>
        <taxon>Alveolata</taxon>
        <taxon>Dinophyceae</taxon>
        <taxon>Suessiales</taxon>
        <taxon>Symbiodiniaceae</taxon>
        <taxon>Symbiodinium</taxon>
    </lineage>
</organism>
<protein>
    <recommendedName>
        <fullName evidence="3">CSD domain-containing protein</fullName>
    </recommendedName>
</protein>
<reference evidence="4" key="1">
    <citation type="submission" date="2021-02" db="EMBL/GenBank/DDBJ databases">
        <authorList>
            <person name="Dougan E. K."/>
            <person name="Rhodes N."/>
            <person name="Thang M."/>
            <person name="Chan C."/>
        </authorList>
    </citation>
    <scope>NUCLEOTIDE SEQUENCE</scope>
</reference>
<dbReference type="CDD" id="cd04458">
    <property type="entry name" value="CSP_CDS"/>
    <property type="match status" value="1"/>
</dbReference>
<feature type="region of interest" description="Disordered" evidence="1">
    <location>
        <begin position="1"/>
        <end position="23"/>
    </location>
</feature>
<evidence type="ECO:0000259" key="3">
    <source>
        <dbReference type="PROSITE" id="PS51857"/>
    </source>
</evidence>
<feature type="compositionally biased region" description="Acidic residues" evidence="1">
    <location>
        <begin position="136"/>
        <end position="146"/>
    </location>
</feature>
<dbReference type="InterPro" id="IPR002059">
    <property type="entry name" value="CSP_DNA-bd"/>
</dbReference>
<keyword evidence="2" id="KW-1133">Transmembrane helix</keyword>
<name>A0A812MRJ8_SYMPI</name>
<keyword evidence="5" id="KW-1185">Reference proteome</keyword>
<feature type="non-terminal residue" evidence="4">
    <location>
        <position position="249"/>
    </location>
</feature>